<evidence type="ECO:0008006" key="3">
    <source>
        <dbReference type="Google" id="ProtNLM"/>
    </source>
</evidence>
<organism evidence="1 2">
    <name type="scientific">Nitrobacter hamburgensis (strain DSM 10229 / NCIMB 13809 / X14)</name>
    <dbReference type="NCBI Taxonomy" id="323097"/>
    <lineage>
        <taxon>Bacteria</taxon>
        <taxon>Pseudomonadati</taxon>
        <taxon>Pseudomonadota</taxon>
        <taxon>Alphaproteobacteria</taxon>
        <taxon>Hyphomicrobiales</taxon>
        <taxon>Nitrobacteraceae</taxon>
        <taxon>Nitrobacter</taxon>
    </lineage>
</organism>
<gene>
    <name evidence="1" type="ordered locus">Nham_4554</name>
</gene>
<geneLocation type="plasmid" evidence="2">
    <name>pNITHX3</name>
</geneLocation>
<dbReference type="Proteomes" id="UP000001953">
    <property type="component" value="Plasmid 3"/>
</dbReference>
<dbReference type="AlphaFoldDB" id="Q1QF68"/>
<evidence type="ECO:0000313" key="1">
    <source>
        <dbReference type="EMBL" id="ABE65129.1"/>
    </source>
</evidence>
<dbReference type="EMBL" id="CP000322">
    <property type="protein sequence ID" value="ABE65129.1"/>
    <property type="molecule type" value="Genomic_DNA"/>
</dbReference>
<sequence>MRCTICAAWFDAACPTGFRPERPPAPNRLGVADRFWAGHRIYLAFDGTKLIILLGGGTKSRQQADFAQVIERRADYKRSKKAAKK</sequence>
<accession>Q1QF68</accession>
<evidence type="ECO:0000313" key="2">
    <source>
        <dbReference type="Proteomes" id="UP000001953"/>
    </source>
</evidence>
<protein>
    <recommendedName>
        <fullName evidence="3">Addiction module killer protein</fullName>
    </recommendedName>
</protein>
<dbReference type="HOGENOM" id="CLU_2509293_0_0_5"/>
<name>Q1QF68_NITHX</name>
<dbReference type="KEGG" id="nha:Nham_4554"/>
<keyword evidence="1" id="KW-0614">Plasmid</keyword>
<keyword evidence="2" id="KW-1185">Reference proteome</keyword>
<reference evidence="2" key="1">
    <citation type="submission" date="2006-03" db="EMBL/GenBank/DDBJ databases">
        <title>Complete sequence of plasmid 3 of Nitrobacter hamburgensis X14.</title>
        <authorList>
            <consortium name="US DOE Joint Genome Institute"/>
            <person name="Copeland A."/>
            <person name="Lucas S."/>
            <person name="Lapidus A."/>
            <person name="Barry K."/>
            <person name="Detter J.C."/>
            <person name="Glavina del Rio T."/>
            <person name="Hammon N."/>
            <person name="Israni S."/>
            <person name="Dalin E."/>
            <person name="Tice H."/>
            <person name="Pitluck S."/>
            <person name="Chain P."/>
            <person name="Malfatti S."/>
            <person name="Shin M."/>
            <person name="Vergez L."/>
            <person name="Schmutz J."/>
            <person name="Larimer F."/>
            <person name="Land M."/>
            <person name="Hauser L."/>
            <person name="Kyrpides N."/>
            <person name="Ivanova N."/>
            <person name="Ward B."/>
            <person name="Arp D."/>
            <person name="Klotz M."/>
            <person name="Stein L."/>
            <person name="O'Mullan G."/>
            <person name="Starkenburg S."/>
            <person name="Sayavedra L."/>
            <person name="Poret-Peterson A.T."/>
            <person name="Gentry M.E."/>
            <person name="Bruce D."/>
            <person name="Richardson P."/>
        </authorList>
    </citation>
    <scope>NUCLEOTIDE SEQUENCE [LARGE SCALE GENOMIC DNA]</scope>
    <source>
        <strain evidence="2">DSM 10229 / NCIMB 13809 / X14</strain>
        <plasmid evidence="2">Plasmid pNITHX3</plasmid>
    </source>
</reference>
<proteinExistence type="predicted"/>